<name>W4L8U5_9BACT</name>
<dbReference type="HOGENOM" id="CLU_2077879_0_0_7"/>
<dbReference type="PATRIC" id="fig|1429439.4.peg.8342"/>
<dbReference type="SMART" id="SM00748">
    <property type="entry name" value="HEPN"/>
    <property type="match status" value="1"/>
</dbReference>
<dbReference type="AlphaFoldDB" id="W4L8U5"/>
<dbReference type="Gene3D" id="1.20.120.330">
    <property type="entry name" value="Nucleotidyltransferases domain 2"/>
    <property type="match status" value="1"/>
</dbReference>
<dbReference type="EMBL" id="AZHX01002587">
    <property type="protein sequence ID" value="ETW93766.1"/>
    <property type="molecule type" value="Genomic_DNA"/>
</dbReference>
<accession>W4L8U5</accession>
<comment type="caution">
    <text evidence="2">The sequence shown here is derived from an EMBL/GenBank/DDBJ whole genome shotgun (WGS) entry which is preliminary data.</text>
</comment>
<evidence type="ECO:0000313" key="3">
    <source>
        <dbReference type="Proteomes" id="UP000019140"/>
    </source>
</evidence>
<dbReference type="PROSITE" id="PS50910">
    <property type="entry name" value="HEPN"/>
    <property type="match status" value="1"/>
</dbReference>
<dbReference type="SUPFAM" id="SSF81593">
    <property type="entry name" value="Nucleotidyltransferase substrate binding subunit/domain"/>
    <property type="match status" value="1"/>
</dbReference>
<feature type="non-terminal residue" evidence="2">
    <location>
        <position position="1"/>
    </location>
</feature>
<evidence type="ECO:0000259" key="1">
    <source>
        <dbReference type="PROSITE" id="PS50910"/>
    </source>
</evidence>
<reference evidence="2 3" key="1">
    <citation type="journal article" date="2014" name="Nature">
        <title>An environmental bacterial taxon with a large and distinct metabolic repertoire.</title>
        <authorList>
            <person name="Wilson M.C."/>
            <person name="Mori T."/>
            <person name="Ruckert C."/>
            <person name="Uria A.R."/>
            <person name="Helf M.J."/>
            <person name="Takada K."/>
            <person name="Gernert C."/>
            <person name="Steffens U.A."/>
            <person name="Heycke N."/>
            <person name="Schmitt S."/>
            <person name="Rinke C."/>
            <person name="Helfrich E.J."/>
            <person name="Brachmann A.O."/>
            <person name="Gurgui C."/>
            <person name="Wakimoto T."/>
            <person name="Kracht M."/>
            <person name="Crusemann M."/>
            <person name="Hentschel U."/>
            <person name="Abe I."/>
            <person name="Matsunaga S."/>
            <person name="Kalinowski J."/>
            <person name="Takeyama H."/>
            <person name="Piel J."/>
        </authorList>
    </citation>
    <scope>NUCLEOTIDE SEQUENCE [LARGE SCALE GENOMIC DNA]</scope>
    <source>
        <strain evidence="3">TSY2</strain>
    </source>
</reference>
<sequence>NSKQELKIAAFQLHQVAERLYSCLLLVLTNYKPNTHNLTRLNALAILQDERFAEIFPQDSRFNRRRFQLLKRAYVDARYSAHYHITEDELTWLSERVHRLEALTEQFCWAKIESFED</sequence>
<proteinExistence type="predicted"/>
<dbReference type="InterPro" id="IPR007842">
    <property type="entry name" value="HEPN_dom"/>
</dbReference>
<evidence type="ECO:0000313" key="2">
    <source>
        <dbReference type="EMBL" id="ETW93766.1"/>
    </source>
</evidence>
<keyword evidence="3" id="KW-1185">Reference proteome</keyword>
<feature type="domain" description="HEPN" evidence="1">
    <location>
        <begin position="1"/>
        <end position="107"/>
    </location>
</feature>
<dbReference type="Pfam" id="PF05168">
    <property type="entry name" value="HEPN"/>
    <property type="match status" value="1"/>
</dbReference>
<organism evidence="2 3">
    <name type="scientific">Candidatus Entotheonella gemina</name>
    <dbReference type="NCBI Taxonomy" id="1429439"/>
    <lineage>
        <taxon>Bacteria</taxon>
        <taxon>Pseudomonadati</taxon>
        <taxon>Nitrospinota/Tectimicrobiota group</taxon>
        <taxon>Candidatus Tectimicrobiota</taxon>
        <taxon>Candidatus Entotheonellia</taxon>
        <taxon>Candidatus Entotheonellales</taxon>
        <taxon>Candidatus Entotheonellaceae</taxon>
        <taxon>Candidatus Entotheonella</taxon>
    </lineage>
</organism>
<dbReference type="Proteomes" id="UP000019140">
    <property type="component" value="Unassembled WGS sequence"/>
</dbReference>
<gene>
    <name evidence="2" type="ORF">ETSY2_50860</name>
</gene>
<protein>
    <recommendedName>
        <fullName evidence="1">HEPN domain-containing protein</fullName>
    </recommendedName>
</protein>